<evidence type="ECO:0000313" key="3">
    <source>
        <dbReference type="EMBL" id="KAF5578012.1"/>
    </source>
</evidence>
<sequence>MMSYSHTNVHDAVASLEPQMDYICNVSGATGLSLTVISGGQEAYTQYLGFRDLDAKKAPDGDTTYFIGSVTKGMVSVLVGIFVEEGKLQWSTRVASILPEIQDSLEGRGSQITIADLLSPRTGVALIDALWISRAGNLLLPKSESIRTWAAQPIVRDLRSDFLYNNYAYDVVGRIIEIVEQKSLEEVLKERVWEPLGMHRTSMENLAGNTNAAKAYYALKDASSYEVPIPTVAHETIMGAGGVVRSCTNDLAKCYSSFMRAVNHQFTNKTTSIPDLPFKQLTTILRPHNQLDLTSLREQSYALGWGRAQLPSPLGTLSYNYLLIPSMPLIGQGVPGQLALYHGGSIQGFNTAVYLLPETETAIIAMQNSSGLGDACH</sequence>
<organism evidence="3 4">
    <name type="scientific">Fusarium pseudocircinatum</name>
    <dbReference type="NCBI Taxonomy" id="56676"/>
    <lineage>
        <taxon>Eukaryota</taxon>
        <taxon>Fungi</taxon>
        <taxon>Dikarya</taxon>
        <taxon>Ascomycota</taxon>
        <taxon>Pezizomycotina</taxon>
        <taxon>Sordariomycetes</taxon>
        <taxon>Hypocreomycetidae</taxon>
        <taxon>Hypocreales</taxon>
        <taxon>Nectriaceae</taxon>
        <taxon>Fusarium</taxon>
        <taxon>Fusarium fujikuroi species complex</taxon>
    </lineage>
</organism>
<dbReference type="AlphaFoldDB" id="A0A8H5KRM3"/>
<comment type="caution">
    <text evidence="3">The sequence shown here is derived from an EMBL/GenBank/DDBJ whole genome shotgun (WGS) entry which is preliminary data.</text>
</comment>
<gene>
    <name evidence="3" type="ORF">FPCIR_11813</name>
</gene>
<evidence type="ECO:0000256" key="1">
    <source>
        <dbReference type="ARBA" id="ARBA00038215"/>
    </source>
</evidence>
<name>A0A8H5KRM3_9HYPO</name>
<dbReference type="Pfam" id="PF00144">
    <property type="entry name" value="Beta-lactamase"/>
    <property type="match status" value="1"/>
</dbReference>
<evidence type="ECO:0000259" key="2">
    <source>
        <dbReference type="Pfam" id="PF00144"/>
    </source>
</evidence>
<dbReference type="Gene3D" id="3.40.710.10">
    <property type="entry name" value="DD-peptidase/beta-lactamase superfamily"/>
    <property type="match status" value="1"/>
</dbReference>
<reference evidence="3 4" key="1">
    <citation type="submission" date="2020-05" db="EMBL/GenBank/DDBJ databases">
        <title>Identification and distribution of gene clusters putatively required for synthesis of sphingolipid metabolism inhibitors in phylogenetically diverse species of the filamentous fungus Fusarium.</title>
        <authorList>
            <person name="Kim H.-S."/>
            <person name="Busman M."/>
            <person name="Brown D.W."/>
            <person name="Divon H."/>
            <person name="Uhlig S."/>
            <person name="Proctor R.H."/>
        </authorList>
    </citation>
    <scope>NUCLEOTIDE SEQUENCE [LARGE SCALE GENOMIC DNA]</scope>
    <source>
        <strain evidence="3 4">NRRL 36939</strain>
    </source>
</reference>
<comment type="similarity">
    <text evidence="1">Belongs to the peptidase S12 family.</text>
</comment>
<dbReference type="OrthoDB" id="10250282at2759"/>
<dbReference type="InterPro" id="IPR012338">
    <property type="entry name" value="Beta-lactam/transpept-like"/>
</dbReference>
<dbReference type="SUPFAM" id="SSF56601">
    <property type="entry name" value="beta-lactamase/transpeptidase-like"/>
    <property type="match status" value="1"/>
</dbReference>
<protein>
    <submittedName>
        <fullName evidence="3">Beta-lactamase transpeptidase</fullName>
    </submittedName>
</protein>
<dbReference type="PANTHER" id="PTHR46825:SF14">
    <property type="entry name" value="BETA-LACTAMASE-RELATED DOMAIN-CONTAINING PROTEIN"/>
    <property type="match status" value="1"/>
</dbReference>
<dbReference type="InterPro" id="IPR001466">
    <property type="entry name" value="Beta-lactam-related"/>
</dbReference>
<dbReference type="EMBL" id="JAAOAS010000368">
    <property type="protein sequence ID" value="KAF5578012.1"/>
    <property type="molecule type" value="Genomic_DNA"/>
</dbReference>
<accession>A0A8H5KRM3</accession>
<feature type="domain" description="Beta-lactamase-related" evidence="2">
    <location>
        <begin position="29"/>
        <end position="371"/>
    </location>
</feature>
<dbReference type="PANTHER" id="PTHR46825">
    <property type="entry name" value="D-ALANYL-D-ALANINE-CARBOXYPEPTIDASE/ENDOPEPTIDASE AMPH"/>
    <property type="match status" value="1"/>
</dbReference>
<dbReference type="Proteomes" id="UP000546213">
    <property type="component" value="Unassembled WGS sequence"/>
</dbReference>
<proteinExistence type="inferred from homology"/>
<evidence type="ECO:0000313" key="4">
    <source>
        <dbReference type="Proteomes" id="UP000546213"/>
    </source>
</evidence>
<dbReference type="InterPro" id="IPR050491">
    <property type="entry name" value="AmpC-like"/>
</dbReference>
<keyword evidence="4" id="KW-1185">Reference proteome</keyword>